<comment type="caution">
    <text evidence="10">The sequence shown here is derived from an EMBL/GenBank/DDBJ whole genome shotgun (WGS) entry which is preliminary data.</text>
</comment>
<keyword evidence="4" id="KW-0547">Nucleotide-binding</keyword>
<organism evidence="10 11">
    <name type="scientific">Corynascus novoguineensis</name>
    <dbReference type="NCBI Taxonomy" id="1126955"/>
    <lineage>
        <taxon>Eukaryota</taxon>
        <taxon>Fungi</taxon>
        <taxon>Dikarya</taxon>
        <taxon>Ascomycota</taxon>
        <taxon>Pezizomycotina</taxon>
        <taxon>Sordariomycetes</taxon>
        <taxon>Sordariomycetidae</taxon>
        <taxon>Sordariales</taxon>
        <taxon>Chaetomiaceae</taxon>
        <taxon>Corynascus</taxon>
    </lineage>
</organism>
<evidence type="ECO:0000256" key="5">
    <source>
        <dbReference type="ARBA" id="ARBA00022840"/>
    </source>
</evidence>
<reference evidence="10" key="2">
    <citation type="submission" date="2023-05" db="EMBL/GenBank/DDBJ databases">
        <authorList>
            <consortium name="Lawrence Berkeley National Laboratory"/>
            <person name="Steindorff A."/>
            <person name="Hensen N."/>
            <person name="Bonometti L."/>
            <person name="Westerberg I."/>
            <person name="Brannstrom I.O."/>
            <person name="Guillou S."/>
            <person name="Cros-Aarteil S."/>
            <person name="Calhoun S."/>
            <person name="Haridas S."/>
            <person name="Kuo A."/>
            <person name="Mondo S."/>
            <person name="Pangilinan J."/>
            <person name="Riley R."/>
            <person name="Labutti K."/>
            <person name="Andreopoulos B."/>
            <person name="Lipzen A."/>
            <person name="Chen C."/>
            <person name="Yanf M."/>
            <person name="Daum C."/>
            <person name="Ng V."/>
            <person name="Clum A."/>
            <person name="Ohm R."/>
            <person name="Martin F."/>
            <person name="Silar P."/>
            <person name="Natvig D."/>
            <person name="Lalanne C."/>
            <person name="Gautier V."/>
            <person name="Ament-Velasquez S.L."/>
            <person name="Kruys A."/>
            <person name="Hutchinson M.I."/>
            <person name="Powell A.J."/>
            <person name="Barry K."/>
            <person name="Miller A.N."/>
            <person name="Grigoriev I.V."/>
            <person name="Debuchy R."/>
            <person name="Gladieux P."/>
            <person name="Thoren M.H."/>
            <person name="Johannesson H."/>
        </authorList>
    </citation>
    <scope>NUCLEOTIDE SEQUENCE</scope>
    <source>
        <strain evidence="10">CBS 359.72</strain>
    </source>
</reference>
<dbReference type="GO" id="GO:0002161">
    <property type="term" value="F:aminoacyl-tRNA deacylase activity"/>
    <property type="evidence" value="ECO:0007669"/>
    <property type="project" value="InterPro"/>
</dbReference>
<evidence type="ECO:0000256" key="8">
    <source>
        <dbReference type="ARBA" id="ARBA00029936"/>
    </source>
</evidence>
<evidence type="ECO:0000313" key="10">
    <source>
        <dbReference type="EMBL" id="KAK4247842.1"/>
    </source>
</evidence>
<evidence type="ECO:0000256" key="9">
    <source>
        <dbReference type="ARBA" id="ARBA00047552"/>
    </source>
</evidence>
<name>A0AAN7CV95_9PEZI</name>
<evidence type="ECO:0000313" key="11">
    <source>
        <dbReference type="Proteomes" id="UP001303647"/>
    </source>
</evidence>
<evidence type="ECO:0000256" key="2">
    <source>
        <dbReference type="ARBA" id="ARBA00013169"/>
    </source>
</evidence>
<accession>A0AAN7CV95</accession>
<reference evidence="10" key="1">
    <citation type="journal article" date="2023" name="Mol. Phylogenet. Evol.">
        <title>Genome-scale phylogeny and comparative genomics of the fungal order Sordariales.</title>
        <authorList>
            <person name="Hensen N."/>
            <person name="Bonometti L."/>
            <person name="Westerberg I."/>
            <person name="Brannstrom I.O."/>
            <person name="Guillou S."/>
            <person name="Cros-Aarteil S."/>
            <person name="Calhoun S."/>
            <person name="Haridas S."/>
            <person name="Kuo A."/>
            <person name="Mondo S."/>
            <person name="Pangilinan J."/>
            <person name="Riley R."/>
            <person name="LaButti K."/>
            <person name="Andreopoulos B."/>
            <person name="Lipzen A."/>
            <person name="Chen C."/>
            <person name="Yan M."/>
            <person name="Daum C."/>
            <person name="Ng V."/>
            <person name="Clum A."/>
            <person name="Steindorff A."/>
            <person name="Ohm R.A."/>
            <person name="Martin F."/>
            <person name="Silar P."/>
            <person name="Natvig D.O."/>
            <person name="Lalanne C."/>
            <person name="Gautier V."/>
            <person name="Ament-Velasquez S.L."/>
            <person name="Kruys A."/>
            <person name="Hutchinson M.I."/>
            <person name="Powell A.J."/>
            <person name="Barry K."/>
            <person name="Miller A.N."/>
            <person name="Grigoriev I.V."/>
            <person name="Debuchy R."/>
            <person name="Gladieux P."/>
            <person name="Hiltunen Thoren M."/>
            <person name="Johannesson H."/>
        </authorList>
    </citation>
    <scope>NUCLEOTIDE SEQUENCE</scope>
    <source>
        <strain evidence="10">CBS 359.72</strain>
    </source>
</reference>
<keyword evidence="6" id="KW-0648">Protein biosynthesis</keyword>
<dbReference type="SUPFAM" id="SSF50677">
    <property type="entry name" value="ValRS/IleRS/LeuRS editing domain"/>
    <property type="match status" value="1"/>
</dbReference>
<dbReference type="InterPro" id="IPR002303">
    <property type="entry name" value="Valyl-tRNA_ligase"/>
</dbReference>
<dbReference type="Proteomes" id="UP001303647">
    <property type="component" value="Unassembled WGS sequence"/>
</dbReference>
<dbReference type="GO" id="GO:0005524">
    <property type="term" value="F:ATP binding"/>
    <property type="evidence" value="ECO:0007669"/>
    <property type="project" value="UniProtKB-KW"/>
</dbReference>
<evidence type="ECO:0000256" key="7">
    <source>
        <dbReference type="ARBA" id="ARBA00023146"/>
    </source>
</evidence>
<gene>
    <name evidence="10" type="ORF">C7999DRAFT_31789</name>
</gene>
<dbReference type="PANTHER" id="PTHR11946:SF109">
    <property type="entry name" value="VALINE--TRNA LIGASE"/>
    <property type="match status" value="1"/>
</dbReference>
<dbReference type="EC" id="6.1.1.9" evidence="2"/>
<dbReference type="PANTHER" id="PTHR11946">
    <property type="entry name" value="VALYL-TRNA SYNTHETASES"/>
    <property type="match status" value="1"/>
</dbReference>
<comment type="catalytic activity">
    <reaction evidence="9">
        <text>tRNA(Val) + L-valine + ATP = L-valyl-tRNA(Val) + AMP + diphosphate</text>
        <dbReference type="Rhea" id="RHEA:10704"/>
        <dbReference type="Rhea" id="RHEA-COMP:9672"/>
        <dbReference type="Rhea" id="RHEA-COMP:9708"/>
        <dbReference type="ChEBI" id="CHEBI:30616"/>
        <dbReference type="ChEBI" id="CHEBI:33019"/>
        <dbReference type="ChEBI" id="CHEBI:57762"/>
        <dbReference type="ChEBI" id="CHEBI:78442"/>
        <dbReference type="ChEBI" id="CHEBI:78537"/>
        <dbReference type="ChEBI" id="CHEBI:456215"/>
        <dbReference type="EC" id="6.1.1.9"/>
    </reaction>
</comment>
<evidence type="ECO:0000256" key="4">
    <source>
        <dbReference type="ARBA" id="ARBA00022741"/>
    </source>
</evidence>
<dbReference type="GO" id="GO:0005829">
    <property type="term" value="C:cytosol"/>
    <property type="evidence" value="ECO:0007669"/>
    <property type="project" value="TreeGrafter"/>
</dbReference>
<dbReference type="Gene3D" id="3.90.740.10">
    <property type="entry name" value="Valyl/Leucyl/Isoleucyl-tRNA synthetase, editing domain"/>
    <property type="match status" value="1"/>
</dbReference>
<proteinExistence type="inferred from homology"/>
<dbReference type="InterPro" id="IPR009008">
    <property type="entry name" value="Val/Leu/Ile-tRNA-synth_edit"/>
</dbReference>
<keyword evidence="3" id="KW-0436">Ligase</keyword>
<dbReference type="GO" id="GO:0004832">
    <property type="term" value="F:valine-tRNA ligase activity"/>
    <property type="evidence" value="ECO:0007669"/>
    <property type="project" value="UniProtKB-EC"/>
</dbReference>
<sequence>MRHPAFGVSPDFKYSIDGTNRTIEVATTRLETILADSGIAFSLGLLFIVEDSYVDPEFGTGMVKLTPAHDLNDYNLGERQNLECNNILNEDGTINENAGPMFQGQKKSTAR</sequence>
<dbReference type="GO" id="GO:0006438">
    <property type="term" value="P:valyl-tRNA aminoacylation"/>
    <property type="evidence" value="ECO:0007669"/>
    <property type="project" value="InterPro"/>
</dbReference>
<dbReference type="EMBL" id="MU857647">
    <property type="protein sequence ID" value="KAK4247842.1"/>
    <property type="molecule type" value="Genomic_DNA"/>
</dbReference>
<comment type="similarity">
    <text evidence="1">Belongs to the class-I aminoacyl-tRNA synthetase family.</text>
</comment>
<keyword evidence="11" id="KW-1185">Reference proteome</keyword>
<protein>
    <recommendedName>
        <fullName evidence="2">valine--tRNA ligase</fullName>
        <ecNumber evidence="2">6.1.1.9</ecNumber>
    </recommendedName>
    <alternativeName>
        <fullName evidence="8">Valyl-tRNA synthetase</fullName>
    </alternativeName>
</protein>
<evidence type="ECO:0000256" key="1">
    <source>
        <dbReference type="ARBA" id="ARBA00005594"/>
    </source>
</evidence>
<dbReference type="AlphaFoldDB" id="A0AAN7CV95"/>
<evidence type="ECO:0000256" key="3">
    <source>
        <dbReference type="ARBA" id="ARBA00022598"/>
    </source>
</evidence>
<keyword evidence="7" id="KW-0030">Aminoacyl-tRNA synthetase</keyword>
<evidence type="ECO:0000256" key="6">
    <source>
        <dbReference type="ARBA" id="ARBA00022917"/>
    </source>
</evidence>
<keyword evidence="5" id="KW-0067">ATP-binding</keyword>